<accession>A0ABS2N276</accession>
<evidence type="ECO:0000256" key="9">
    <source>
        <dbReference type="ARBA" id="ARBA00023136"/>
    </source>
</evidence>
<evidence type="ECO:0000256" key="3">
    <source>
        <dbReference type="ARBA" id="ARBA00022692"/>
    </source>
</evidence>
<organism evidence="12 13">
    <name type="scientific">Aquibacillus albus</name>
    <dbReference type="NCBI Taxonomy" id="1168171"/>
    <lineage>
        <taxon>Bacteria</taxon>
        <taxon>Bacillati</taxon>
        <taxon>Bacillota</taxon>
        <taxon>Bacilli</taxon>
        <taxon>Bacillales</taxon>
        <taxon>Bacillaceae</taxon>
        <taxon>Aquibacillus</taxon>
    </lineage>
</organism>
<evidence type="ECO:0000256" key="4">
    <source>
        <dbReference type="ARBA" id="ARBA00022723"/>
    </source>
</evidence>
<keyword evidence="5 11" id="KW-1133">Transmembrane helix</keyword>
<evidence type="ECO:0000256" key="1">
    <source>
        <dbReference type="ARBA" id="ARBA00004141"/>
    </source>
</evidence>
<feature type="transmembrane region" description="Helical" evidence="11">
    <location>
        <begin position="7"/>
        <end position="26"/>
    </location>
</feature>
<keyword evidence="6 11" id="KW-0560">Oxidoreductase</keyword>
<keyword evidence="8 11" id="KW-0350">Heme biosynthesis</keyword>
<dbReference type="PANTHER" id="PTHR35457:SF1">
    <property type="entry name" value="HEME A SYNTHASE"/>
    <property type="match status" value="1"/>
</dbReference>
<feature type="transmembrane region" description="Helical" evidence="11">
    <location>
        <begin position="208"/>
        <end position="226"/>
    </location>
</feature>
<keyword evidence="13" id="KW-1185">Reference proteome</keyword>
<dbReference type="EC" id="1.17.99.9" evidence="11"/>
<evidence type="ECO:0000256" key="11">
    <source>
        <dbReference type="HAMAP-Rule" id="MF_01664"/>
    </source>
</evidence>
<dbReference type="Proteomes" id="UP001296943">
    <property type="component" value="Unassembled WGS sequence"/>
</dbReference>
<evidence type="ECO:0000256" key="8">
    <source>
        <dbReference type="ARBA" id="ARBA00023133"/>
    </source>
</evidence>
<dbReference type="InterPro" id="IPR003780">
    <property type="entry name" value="COX15/CtaA_fam"/>
</dbReference>
<evidence type="ECO:0000256" key="7">
    <source>
        <dbReference type="ARBA" id="ARBA00023004"/>
    </source>
</evidence>
<keyword evidence="7 11" id="KW-0408">Iron</keyword>
<sequence>MIKFLKRLSIIATVCMVFVLIGGALVTKTDSGMGCGANWPFCEGALSSQLIIELSHRLVSGIAGIVVLVLSILSWKYIGHIREAKFLSFISIFFLVLQGLIGAAAVLWSQSDFVLALHFGISLISYAAVFLLTLLIYEVDHKFDADSLVIDKGLRKHLYSLTVYILFVVYTGALVRHIDSSLACGSWPFCDNNTPFSFDMHLGQWVQMGHRFAAGIAFIWTVYLFFKIRKDYPNSRVMYLGWGTATTLMVAQVIFGALIIFTFVNLVIALFHALVITVYFGLLCYFILLCSRSAAFERKKS</sequence>
<dbReference type="Pfam" id="PF02628">
    <property type="entry name" value="COX15-CtaA"/>
    <property type="match status" value="1"/>
</dbReference>
<dbReference type="PANTHER" id="PTHR35457">
    <property type="entry name" value="HEME A SYNTHASE"/>
    <property type="match status" value="1"/>
</dbReference>
<feature type="transmembrane region" description="Helical" evidence="11">
    <location>
        <begin position="238"/>
        <end position="261"/>
    </location>
</feature>
<comment type="cofactor">
    <cofactor evidence="11">
        <name>heme b</name>
        <dbReference type="ChEBI" id="CHEBI:60344"/>
    </cofactor>
</comment>
<reference evidence="12 13" key="1">
    <citation type="submission" date="2021-01" db="EMBL/GenBank/DDBJ databases">
        <title>Genomic Encyclopedia of Type Strains, Phase IV (KMG-IV): sequencing the most valuable type-strain genomes for metagenomic binning, comparative biology and taxonomic classification.</title>
        <authorList>
            <person name="Goeker M."/>
        </authorList>
    </citation>
    <scope>NUCLEOTIDE SEQUENCE [LARGE SCALE GENOMIC DNA]</scope>
    <source>
        <strain evidence="12 13">DSM 23711</strain>
    </source>
</reference>
<feature type="binding site" description="axial binding residue" evidence="11">
    <location>
        <position position="210"/>
    </location>
    <ligand>
        <name>heme</name>
        <dbReference type="ChEBI" id="CHEBI:30413"/>
    </ligand>
    <ligandPart>
        <name>Fe</name>
        <dbReference type="ChEBI" id="CHEBI:18248"/>
    </ligandPart>
</feature>
<dbReference type="InterPro" id="IPR050450">
    <property type="entry name" value="COX15/CtaA_HemeA_synthase"/>
</dbReference>
<comment type="caution">
    <text evidence="12">The sequence shown here is derived from an EMBL/GenBank/DDBJ whole genome shotgun (WGS) entry which is preliminary data.</text>
</comment>
<evidence type="ECO:0000256" key="10">
    <source>
        <dbReference type="ARBA" id="ARBA00023157"/>
    </source>
</evidence>
<comment type="catalytic activity">
    <reaction evidence="11">
        <text>Fe(II)-heme o + 2 A + H2O = Fe(II)-heme a + 2 AH2</text>
        <dbReference type="Rhea" id="RHEA:63388"/>
        <dbReference type="ChEBI" id="CHEBI:13193"/>
        <dbReference type="ChEBI" id="CHEBI:15377"/>
        <dbReference type="ChEBI" id="CHEBI:17499"/>
        <dbReference type="ChEBI" id="CHEBI:60530"/>
        <dbReference type="ChEBI" id="CHEBI:61715"/>
        <dbReference type="EC" id="1.17.99.9"/>
    </reaction>
</comment>
<comment type="subunit">
    <text evidence="11">Interacts with CtaB.</text>
</comment>
<comment type="similarity">
    <text evidence="11">Belongs to the COX15/CtaA family. Type 1 subfamily.</text>
</comment>
<dbReference type="HAMAP" id="MF_01664">
    <property type="entry name" value="HemeA_synth_type1"/>
    <property type="match status" value="1"/>
</dbReference>
<dbReference type="EMBL" id="JAFBDR010000015">
    <property type="protein sequence ID" value="MBM7572244.1"/>
    <property type="molecule type" value="Genomic_DNA"/>
</dbReference>
<feature type="transmembrane region" description="Helical" evidence="11">
    <location>
        <begin position="158"/>
        <end position="178"/>
    </location>
</feature>
<feature type="transmembrane region" description="Helical" evidence="11">
    <location>
        <begin position="114"/>
        <end position="137"/>
    </location>
</feature>
<feature type="transmembrane region" description="Helical" evidence="11">
    <location>
        <begin position="267"/>
        <end position="290"/>
    </location>
</feature>
<feature type="transmembrane region" description="Helical" evidence="11">
    <location>
        <begin position="86"/>
        <end position="108"/>
    </location>
</feature>
<evidence type="ECO:0000313" key="13">
    <source>
        <dbReference type="Proteomes" id="UP001296943"/>
    </source>
</evidence>
<evidence type="ECO:0000313" key="12">
    <source>
        <dbReference type="EMBL" id="MBM7572244.1"/>
    </source>
</evidence>
<comment type="pathway">
    <text evidence="11">Porphyrin-containing compound metabolism; heme A biosynthesis; heme A from heme O: step 1/1.</text>
</comment>
<evidence type="ECO:0000256" key="5">
    <source>
        <dbReference type="ARBA" id="ARBA00022989"/>
    </source>
</evidence>
<comment type="function">
    <text evidence="11">Catalyzes the conversion of heme O to heme A by two successive hydroxylations of the methyl group at C8. The first hydroxylation forms heme I, the second hydroxylation results in an unstable dihydroxymethyl group, which spontaneously dehydrates, resulting in the formyl group of heme A.</text>
</comment>
<comment type="subcellular location">
    <subcellularLocation>
        <location evidence="11">Cell membrane</location>
        <topology evidence="11">Multi-pass membrane protein</topology>
    </subcellularLocation>
    <subcellularLocation>
        <location evidence="1">Membrane</location>
        <topology evidence="1">Multi-pass membrane protein</topology>
    </subcellularLocation>
</comment>
<evidence type="ECO:0000256" key="2">
    <source>
        <dbReference type="ARBA" id="ARBA00022475"/>
    </source>
</evidence>
<keyword evidence="4 11" id="KW-0479">Metal-binding</keyword>
<protein>
    <recommendedName>
        <fullName evidence="11">Heme A synthase</fullName>
        <shortName evidence="11">HAS</shortName>
        <ecNumber evidence="11">1.17.99.9</ecNumber>
    </recommendedName>
    <alternativeName>
        <fullName evidence="11">Cytochrome aa3-controlling protein</fullName>
    </alternativeName>
</protein>
<feature type="transmembrane region" description="Helical" evidence="11">
    <location>
        <begin position="58"/>
        <end position="79"/>
    </location>
</feature>
<name>A0ABS2N276_9BACI</name>
<dbReference type="RefSeq" id="WP_204500511.1">
    <property type="nucleotide sequence ID" value="NZ_JAFBDR010000015.1"/>
</dbReference>
<gene>
    <name evidence="11" type="primary">ctaA</name>
    <name evidence="12" type="ORF">JOC48_002747</name>
</gene>
<keyword evidence="10" id="KW-1015">Disulfide bond</keyword>
<keyword evidence="2 11" id="KW-1003">Cell membrane</keyword>
<keyword evidence="3 11" id="KW-0812">Transmembrane</keyword>
<dbReference type="InterPro" id="IPR023755">
    <property type="entry name" value="HemeA_Synthase_type1"/>
</dbReference>
<proteinExistence type="inferred from homology"/>
<feature type="binding site" description="axial binding residue" evidence="11">
    <location>
        <position position="272"/>
    </location>
    <ligand>
        <name>heme</name>
        <dbReference type="ChEBI" id="CHEBI:30413"/>
    </ligand>
    <ligandPart>
        <name>Fe</name>
        <dbReference type="ChEBI" id="CHEBI:18248"/>
    </ligandPart>
</feature>
<evidence type="ECO:0000256" key="6">
    <source>
        <dbReference type="ARBA" id="ARBA00023002"/>
    </source>
</evidence>
<keyword evidence="9 11" id="KW-0472">Membrane</keyword>